<dbReference type="EMBL" id="SPQT01000001">
    <property type="protein sequence ID" value="TFV51162.1"/>
    <property type="molecule type" value="Genomic_DNA"/>
</dbReference>
<reference evidence="2 3" key="1">
    <citation type="submission" date="2019-03" db="EMBL/GenBank/DDBJ databases">
        <title>Bradyrhizobium diversity isolated from nodules of Chamaecrista fasciculata.</title>
        <authorList>
            <person name="Klepa M.S."/>
            <person name="Urquiaga M.O."/>
            <person name="Hungria M."/>
            <person name="Delamuta J.R."/>
        </authorList>
    </citation>
    <scope>NUCLEOTIDE SEQUENCE [LARGE SCALE GENOMIC DNA]</scope>
    <source>
        <strain evidence="2 3">CNPSo 3448</strain>
    </source>
</reference>
<organism evidence="2 3">
    <name type="scientific">Bradyrhizobium niftali</name>
    <dbReference type="NCBI Taxonomy" id="2560055"/>
    <lineage>
        <taxon>Bacteria</taxon>
        <taxon>Pseudomonadati</taxon>
        <taxon>Pseudomonadota</taxon>
        <taxon>Alphaproteobacteria</taxon>
        <taxon>Hyphomicrobiales</taxon>
        <taxon>Nitrobacteraceae</taxon>
        <taxon>Bradyrhizobium</taxon>
    </lineage>
</organism>
<sequence length="370" mass="40696">MGRSLSADRLTRIGWNPHMLRRRMETSLPNGVCIRPSFRIRALMVALLVGTGWPARANDSAAELSIGGLQFVRTNEVAMESENLSIGLDRISVRYQFANVTAKPVTLTVAFPLPDIDLSEAENIALPSNDPINFVDFETRVDGSPAPLTVDQRAMVGNRDVSALLRELKLPLLPIGGREIRVSDLPAATRTRLVDDGLMMPAGMSDNGRQQYAPGWVIKTSAVRQQVFPPMRTVTVEHQYRPSVGSSPDTILRPSLRRSSALGQQVARYRKEYCVQDTFLAELDKRAGSNQTNSANLQERRISYVLKTGANWAGPIRSFKLTIDPGGNDRLVSFCPGRLKASSASGNTLEYTANDFKPDADLKILVIGTF</sequence>
<protein>
    <submittedName>
        <fullName evidence="2">DUF4424 domain-containing protein</fullName>
    </submittedName>
</protein>
<evidence type="ECO:0000313" key="2">
    <source>
        <dbReference type="EMBL" id="TFV51162.1"/>
    </source>
</evidence>
<name>A0A4Y9M7P8_9BRAD</name>
<keyword evidence="3" id="KW-1185">Reference proteome</keyword>
<proteinExistence type="predicted"/>
<evidence type="ECO:0000259" key="1">
    <source>
        <dbReference type="Pfam" id="PF14415"/>
    </source>
</evidence>
<accession>A0A4Y9M7P8</accession>
<dbReference type="AlphaFoldDB" id="A0A4Y9M7P8"/>
<dbReference type="InterPro" id="IPR025538">
    <property type="entry name" value="DUF4424"/>
</dbReference>
<gene>
    <name evidence="2" type="ORF">E4K65_03475</name>
</gene>
<evidence type="ECO:0000313" key="3">
    <source>
        <dbReference type="Proteomes" id="UP000297966"/>
    </source>
</evidence>
<dbReference type="Proteomes" id="UP000297966">
    <property type="component" value="Unassembled WGS sequence"/>
</dbReference>
<feature type="domain" description="DUF4424" evidence="1">
    <location>
        <begin position="57"/>
        <end position="365"/>
    </location>
</feature>
<dbReference type="Pfam" id="PF14415">
    <property type="entry name" value="DUF4424"/>
    <property type="match status" value="1"/>
</dbReference>
<dbReference type="OrthoDB" id="7299818at2"/>
<dbReference type="Gene3D" id="2.60.40.3680">
    <property type="match status" value="1"/>
</dbReference>
<comment type="caution">
    <text evidence="2">The sequence shown here is derived from an EMBL/GenBank/DDBJ whole genome shotgun (WGS) entry which is preliminary data.</text>
</comment>